<dbReference type="InterPro" id="IPR025659">
    <property type="entry name" value="Tubby-like_C"/>
</dbReference>
<proteinExistence type="inferred from homology"/>
<gene>
    <name evidence="2" type="ORF">TEA_029328</name>
</gene>
<evidence type="ECO:0000313" key="2">
    <source>
        <dbReference type="EMBL" id="THG19252.1"/>
    </source>
</evidence>
<dbReference type="EMBL" id="SDRB02002499">
    <property type="protein sequence ID" value="THG19252.1"/>
    <property type="molecule type" value="Genomic_DNA"/>
</dbReference>
<dbReference type="Proteomes" id="UP000306102">
    <property type="component" value="Unassembled WGS sequence"/>
</dbReference>
<evidence type="ECO:0000313" key="3">
    <source>
        <dbReference type="Proteomes" id="UP000306102"/>
    </source>
</evidence>
<evidence type="ECO:0000256" key="1">
    <source>
        <dbReference type="ARBA" id="ARBA00005437"/>
    </source>
</evidence>
<dbReference type="Gene3D" id="2.40.160.200">
    <property type="entry name" value="LURP1-related"/>
    <property type="match status" value="1"/>
</dbReference>
<dbReference type="PANTHER" id="PTHR31087:SF160">
    <property type="entry name" value="PROTEIN LURP-ONE-RELATED 1-RELATED"/>
    <property type="match status" value="1"/>
</dbReference>
<dbReference type="SUPFAM" id="SSF54518">
    <property type="entry name" value="Tubby C-terminal domain-like"/>
    <property type="match status" value="1"/>
</dbReference>
<comment type="caution">
    <text evidence="2">The sequence shown here is derived from an EMBL/GenBank/DDBJ whole genome shotgun (WGS) entry which is preliminary data.</text>
</comment>
<comment type="similarity">
    <text evidence="1">Belongs to the LOR family.</text>
</comment>
<dbReference type="PANTHER" id="PTHR31087">
    <property type="match status" value="1"/>
</dbReference>
<protein>
    <recommendedName>
        <fullName evidence="4">Protein LURP-one-related 15</fullName>
    </recommendedName>
</protein>
<dbReference type="AlphaFoldDB" id="A0A4S4ES19"/>
<dbReference type="InterPro" id="IPR007612">
    <property type="entry name" value="LOR"/>
</dbReference>
<dbReference type="Pfam" id="PF04525">
    <property type="entry name" value="LOR"/>
    <property type="match status" value="1"/>
</dbReference>
<sequence length="206" mass="23284">MAQPSYYLPIANPVWVIGPQYCLPYPVDLAIVRKVLTITDGNFTITDMNDNILFKVKGRILALHDRCTLLDPAGNPIVTLQQKMMTMHNRWQVFRGESKNPADLIFSVKRSSVFQLKPKLSVYLANNTAEEFCDFKVEGSWFNRSCVIYAGESSTIVAQMHKKYTAGSILLGKDRFMVTVYPHIDYAFIAALIVILDDIDKQANDA</sequence>
<keyword evidence="3" id="KW-1185">Reference proteome</keyword>
<accession>A0A4S4ES19</accession>
<name>A0A4S4ES19_CAMSN</name>
<evidence type="ECO:0008006" key="4">
    <source>
        <dbReference type="Google" id="ProtNLM"/>
    </source>
</evidence>
<reference evidence="2 3" key="1">
    <citation type="journal article" date="2018" name="Proc. Natl. Acad. Sci. U.S.A.">
        <title>Draft genome sequence of Camellia sinensis var. sinensis provides insights into the evolution of the tea genome and tea quality.</title>
        <authorList>
            <person name="Wei C."/>
            <person name="Yang H."/>
            <person name="Wang S."/>
            <person name="Zhao J."/>
            <person name="Liu C."/>
            <person name="Gao L."/>
            <person name="Xia E."/>
            <person name="Lu Y."/>
            <person name="Tai Y."/>
            <person name="She G."/>
            <person name="Sun J."/>
            <person name="Cao H."/>
            <person name="Tong W."/>
            <person name="Gao Q."/>
            <person name="Li Y."/>
            <person name="Deng W."/>
            <person name="Jiang X."/>
            <person name="Wang W."/>
            <person name="Chen Q."/>
            <person name="Zhang S."/>
            <person name="Li H."/>
            <person name="Wu J."/>
            <person name="Wang P."/>
            <person name="Li P."/>
            <person name="Shi C."/>
            <person name="Zheng F."/>
            <person name="Jian J."/>
            <person name="Huang B."/>
            <person name="Shan D."/>
            <person name="Shi M."/>
            <person name="Fang C."/>
            <person name="Yue Y."/>
            <person name="Li F."/>
            <person name="Li D."/>
            <person name="Wei S."/>
            <person name="Han B."/>
            <person name="Jiang C."/>
            <person name="Yin Y."/>
            <person name="Xia T."/>
            <person name="Zhang Z."/>
            <person name="Bennetzen J.L."/>
            <person name="Zhao S."/>
            <person name="Wan X."/>
        </authorList>
    </citation>
    <scope>NUCLEOTIDE SEQUENCE [LARGE SCALE GENOMIC DNA]</scope>
    <source>
        <strain evidence="3">cv. Shuchazao</strain>
        <tissue evidence="2">Leaf</tissue>
    </source>
</reference>
<dbReference type="InterPro" id="IPR038595">
    <property type="entry name" value="LOR_sf"/>
</dbReference>
<organism evidence="2 3">
    <name type="scientific">Camellia sinensis var. sinensis</name>
    <name type="common">China tea</name>
    <dbReference type="NCBI Taxonomy" id="542762"/>
    <lineage>
        <taxon>Eukaryota</taxon>
        <taxon>Viridiplantae</taxon>
        <taxon>Streptophyta</taxon>
        <taxon>Embryophyta</taxon>
        <taxon>Tracheophyta</taxon>
        <taxon>Spermatophyta</taxon>
        <taxon>Magnoliopsida</taxon>
        <taxon>eudicotyledons</taxon>
        <taxon>Gunneridae</taxon>
        <taxon>Pentapetalae</taxon>
        <taxon>asterids</taxon>
        <taxon>Ericales</taxon>
        <taxon>Theaceae</taxon>
        <taxon>Camellia</taxon>
    </lineage>
</organism>
<dbReference type="STRING" id="542762.A0A4S4ES19"/>